<dbReference type="GO" id="GO:0008270">
    <property type="term" value="F:zinc ion binding"/>
    <property type="evidence" value="ECO:0007669"/>
    <property type="project" value="UniProtKB-KW"/>
</dbReference>
<dbReference type="InterPro" id="IPR036236">
    <property type="entry name" value="Znf_C2H2_sf"/>
</dbReference>
<dbReference type="EMBL" id="CAMPGE010007855">
    <property type="protein sequence ID" value="CAI2366772.1"/>
    <property type="molecule type" value="Genomic_DNA"/>
</dbReference>
<comment type="caution">
    <text evidence="10">The sequence shown here is derived from an EMBL/GenBank/DDBJ whole genome shotgun (WGS) entry which is preliminary data.</text>
</comment>
<gene>
    <name evidence="10" type="ORF">ECRASSUSDP1_LOCUS8046</name>
</gene>
<evidence type="ECO:0000256" key="6">
    <source>
        <dbReference type="ARBA" id="ARBA00023125"/>
    </source>
</evidence>
<name>A0AAD1UHI7_EUPCR</name>
<dbReference type="SMART" id="SM00355">
    <property type="entry name" value="ZnF_C2H2"/>
    <property type="match status" value="2"/>
</dbReference>
<keyword evidence="7" id="KW-0539">Nucleus</keyword>
<evidence type="ECO:0000256" key="2">
    <source>
        <dbReference type="ARBA" id="ARBA00022723"/>
    </source>
</evidence>
<dbReference type="GO" id="GO:0003700">
    <property type="term" value="F:DNA-binding transcription factor activity"/>
    <property type="evidence" value="ECO:0007669"/>
    <property type="project" value="TreeGrafter"/>
</dbReference>
<reference evidence="10" key="1">
    <citation type="submission" date="2023-07" db="EMBL/GenBank/DDBJ databases">
        <authorList>
            <consortium name="AG Swart"/>
            <person name="Singh M."/>
            <person name="Singh A."/>
            <person name="Seah K."/>
            <person name="Emmerich C."/>
        </authorList>
    </citation>
    <scope>NUCLEOTIDE SEQUENCE</scope>
    <source>
        <strain evidence="10">DP1</strain>
    </source>
</reference>
<dbReference type="PANTHER" id="PTHR24404">
    <property type="entry name" value="ZINC FINGER PROTEIN"/>
    <property type="match status" value="1"/>
</dbReference>
<organism evidence="10 11">
    <name type="scientific">Euplotes crassus</name>
    <dbReference type="NCBI Taxonomy" id="5936"/>
    <lineage>
        <taxon>Eukaryota</taxon>
        <taxon>Sar</taxon>
        <taxon>Alveolata</taxon>
        <taxon>Ciliophora</taxon>
        <taxon>Intramacronucleata</taxon>
        <taxon>Spirotrichea</taxon>
        <taxon>Hypotrichia</taxon>
        <taxon>Euplotida</taxon>
        <taxon>Euplotidae</taxon>
        <taxon>Moneuplotes</taxon>
    </lineage>
</organism>
<evidence type="ECO:0000256" key="8">
    <source>
        <dbReference type="PROSITE-ProRule" id="PRU00042"/>
    </source>
</evidence>
<dbReference type="SUPFAM" id="SSF57667">
    <property type="entry name" value="beta-beta-alpha zinc fingers"/>
    <property type="match status" value="1"/>
</dbReference>
<feature type="domain" description="C2H2-type" evidence="9">
    <location>
        <begin position="22"/>
        <end position="49"/>
    </location>
</feature>
<accession>A0AAD1UHI7</accession>
<keyword evidence="4 8" id="KW-0863">Zinc-finger</keyword>
<evidence type="ECO:0000256" key="4">
    <source>
        <dbReference type="ARBA" id="ARBA00022771"/>
    </source>
</evidence>
<dbReference type="AlphaFoldDB" id="A0AAD1UHI7"/>
<evidence type="ECO:0000259" key="9">
    <source>
        <dbReference type="PROSITE" id="PS50157"/>
    </source>
</evidence>
<dbReference type="Pfam" id="PF00096">
    <property type="entry name" value="zf-C2H2"/>
    <property type="match status" value="1"/>
</dbReference>
<keyword evidence="6" id="KW-0238">DNA-binding</keyword>
<sequence>MFKAKYSLTRHIRAKHFKTKKHECSTCGKKFSLAHNLKEHEHIHSQALPYICGIDGCTQGFRQRGKLCLHRSKHQGYKKQKYKSNSWLNSEPLLQGETSRNQGGIGGFSNDPLNSTESNFAPLPSFGFMNSVASAKMPQSSISPQKCLNNLSQPFSSQKPHQTNQFMMFDLPQSQPSFRRERDNGFLSHENRMISDNFLFNSDNEDEEAKGMNTKVDEPLFRSSFSLMTRPQEMHHSRQSMFTFQTNSDMGGSLNRFGMGPPRNHDNIMDSQYRKFDFSHKNKY</sequence>
<dbReference type="PROSITE" id="PS00028">
    <property type="entry name" value="ZINC_FINGER_C2H2_1"/>
    <property type="match status" value="2"/>
</dbReference>
<dbReference type="PANTHER" id="PTHR24404:SF114">
    <property type="entry name" value="KLUMPFUSS, ISOFORM B-RELATED"/>
    <property type="match status" value="1"/>
</dbReference>
<feature type="domain" description="C2H2-type" evidence="9">
    <location>
        <begin position="50"/>
        <end position="79"/>
    </location>
</feature>
<evidence type="ECO:0000256" key="3">
    <source>
        <dbReference type="ARBA" id="ARBA00022737"/>
    </source>
</evidence>
<evidence type="ECO:0000313" key="11">
    <source>
        <dbReference type="Proteomes" id="UP001295684"/>
    </source>
</evidence>
<dbReference type="Gene3D" id="3.30.160.60">
    <property type="entry name" value="Classic Zinc Finger"/>
    <property type="match status" value="2"/>
</dbReference>
<keyword evidence="2" id="KW-0479">Metal-binding</keyword>
<keyword evidence="11" id="KW-1185">Reference proteome</keyword>
<evidence type="ECO:0000313" key="10">
    <source>
        <dbReference type="EMBL" id="CAI2366772.1"/>
    </source>
</evidence>
<dbReference type="InterPro" id="IPR013087">
    <property type="entry name" value="Znf_C2H2_type"/>
</dbReference>
<dbReference type="GO" id="GO:0005634">
    <property type="term" value="C:nucleus"/>
    <property type="evidence" value="ECO:0007669"/>
    <property type="project" value="UniProtKB-SubCell"/>
</dbReference>
<dbReference type="GO" id="GO:0000978">
    <property type="term" value="F:RNA polymerase II cis-regulatory region sequence-specific DNA binding"/>
    <property type="evidence" value="ECO:0007669"/>
    <property type="project" value="TreeGrafter"/>
</dbReference>
<dbReference type="Proteomes" id="UP001295684">
    <property type="component" value="Unassembled WGS sequence"/>
</dbReference>
<dbReference type="PROSITE" id="PS50157">
    <property type="entry name" value="ZINC_FINGER_C2H2_2"/>
    <property type="match status" value="2"/>
</dbReference>
<comment type="subcellular location">
    <subcellularLocation>
        <location evidence="1">Nucleus</location>
    </subcellularLocation>
</comment>
<evidence type="ECO:0000256" key="7">
    <source>
        <dbReference type="ARBA" id="ARBA00023242"/>
    </source>
</evidence>
<keyword evidence="3" id="KW-0677">Repeat</keyword>
<dbReference type="InterPro" id="IPR050589">
    <property type="entry name" value="Ikaros_C2H2-ZF"/>
</dbReference>
<dbReference type="GO" id="GO:0006357">
    <property type="term" value="P:regulation of transcription by RNA polymerase II"/>
    <property type="evidence" value="ECO:0007669"/>
    <property type="project" value="TreeGrafter"/>
</dbReference>
<evidence type="ECO:0000256" key="5">
    <source>
        <dbReference type="ARBA" id="ARBA00022833"/>
    </source>
</evidence>
<evidence type="ECO:0000256" key="1">
    <source>
        <dbReference type="ARBA" id="ARBA00004123"/>
    </source>
</evidence>
<keyword evidence="5" id="KW-0862">Zinc</keyword>
<protein>
    <recommendedName>
        <fullName evidence="9">C2H2-type domain-containing protein</fullName>
    </recommendedName>
</protein>
<proteinExistence type="predicted"/>